<sequence>MRSGLLEAKTLLDDQQRIWLKKPTLRLVYKNYYDLAFSNSVPGRTLEIGAGSGSLRHCGFDVISTDIVHTPYVDVVSDAHVLPFIENSVNNIIAVDAFHHLQRPIRFLHEASRLLKPGGQLLL</sequence>
<protein>
    <recommendedName>
        <fullName evidence="1">Methyltransferase type 11 domain-containing protein</fullName>
    </recommendedName>
</protein>
<dbReference type="SUPFAM" id="SSF53335">
    <property type="entry name" value="S-adenosyl-L-methionine-dependent methyltransferases"/>
    <property type="match status" value="1"/>
</dbReference>
<reference evidence="2" key="1">
    <citation type="submission" date="2018-05" db="EMBL/GenBank/DDBJ databases">
        <authorList>
            <person name="Lanie J.A."/>
            <person name="Ng W.-L."/>
            <person name="Kazmierczak K.M."/>
            <person name="Andrzejewski T.M."/>
            <person name="Davidsen T.M."/>
            <person name="Wayne K.J."/>
            <person name="Tettelin H."/>
            <person name="Glass J.I."/>
            <person name="Rusch D."/>
            <person name="Podicherti R."/>
            <person name="Tsui H.-C.T."/>
            <person name="Winkler M.E."/>
        </authorList>
    </citation>
    <scope>NUCLEOTIDE SEQUENCE</scope>
</reference>
<feature type="domain" description="Methyltransferase type 11" evidence="1">
    <location>
        <begin position="75"/>
        <end position="122"/>
    </location>
</feature>
<dbReference type="CDD" id="cd02440">
    <property type="entry name" value="AdoMet_MTases"/>
    <property type="match status" value="1"/>
</dbReference>
<dbReference type="AlphaFoldDB" id="A0A383CB77"/>
<dbReference type="InterPro" id="IPR013216">
    <property type="entry name" value="Methyltransf_11"/>
</dbReference>
<dbReference type="InterPro" id="IPR029063">
    <property type="entry name" value="SAM-dependent_MTases_sf"/>
</dbReference>
<dbReference type="Gene3D" id="3.40.50.150">
    <property type="entry name" value="Vaccinia Virus protein VP39"/>
    <property type="match status" value="1"/>
</dbReference>
<proteinExistence type="predicted"/>
<organism evidence="2">
    <name type="scientific">marine metagenome</name>
    <dbReference type="NCBI Taxonomy" id="408172"/>
    <lineage>
        <taxon>unclassified sequences</taxon>
        <taxon>metagenomes</taxon>
        <taxon>ecological metagenomes</taxon>
    </lineage>
</organism>
<feature type="non-terminal residue" evidence="2">
    <location>
        <position position="123"/>
    </location>
</feature>
<gene>
    <name evidence="2" type="ORF">METZ01_LOCUS482177</name>
</gene>
<name>A0A383CB77_9ZZZZ</name>
<dbReference type="EMBL" id="UINC01207299">
    <property type="protein sequence ID" value="SVE29323.1"/>
    <property type="molecule type" value="Genomic_DNA"/>
</dbReference>
<accession>A0A383CB77</accession>
<evidence type="ECO:0000313" key="2">
    <source>
        <dbReference type="EMBL" id="SVE29323.1"/>
    </source>
</evidence>
<evidence type="ECO:0000259" key="1">
    <source>
        <dbReference type="Pfam" id="PF08241"/>
    </source>
</evidence>
<dbReference type="GO" id="GO:0008757">
    <property type="term" value="F:S-adenosylmethionine-dependent methyltransferase activity"/>
    <property type="evidence" value="ECO:0007669"/>
    <property type="project" value="InterPro"/>
</dbReference>
<dbReference type="Pfam" id="PF08241">
    <property type="entry name" value="Methyltransf_11"/>
    <property type="match status" value="1"/>
</dbReference>